<dbReference type="Proteomes" id="UP000001283">
    <property type="component" value="Chromosome"/>
</dbReference>
<name>A0A8D3X529_PRIMW</name>
<evidence type="ECO:0000313" key="2">
    <source>
        <dbReference type="EMBL" id="AEN91292.1"/>
    </source>
</evidence>
<evidence type="ECO:0000313" key="3">
    <source>
        <dbReference type="Proteomes" id="UP000001283"/>
    </source>
</evidence>
<keyword evidence="1" id="KW-0472">Membrane</keyword>
<dbReference type="AlphaFoldDB" id="A0A8D3X529"/>
<organism evidence="2 3">
    <name type="scientific">Priestia megaterium (strain WSH-002)</name>
    <name type="common">Bacillus megaterium</name>
    <dbReference type="NCBI Taxonomy" id="1006007"/>
    <lineage>
        <taxon>Bacteria</taxon>
        <taxon>Bacillati</taxon>
        <taxon>Bacillota</taxon>
        <taxon>Bacilli</taxon>
        <taxon>Bacillales</taxon>
        <taxon>Bacillaceae</taxon>
        <taxon>Priestia</taxon>
    </lineage>
</organism>
<feature type="transmembrane region" description="Helical" evidence="1">
    <location>
        <begin position="7"/>
        <end position="26"/>
    </location>
</feature>
<accession>A0A8D3X529</accession>
<reference evidence="2 3" key="1">
    <citation type="journal article" date="2011" name="J. Bacteriol.">
        <title>Complete genome sequence of the industrial strain Bacillus megaterium WSH-002.</title>
        <authorList>
            <person name="Liu L."/>
            <person name="Li Y."/>
            <person name="Zhang J."/>
            <person name="Zou W."/>
            <person name="Zhou Z."/>
            <person name="Liu J."/>
            <person name="Li X."/>
            <person name="Wang L."/>
            <person name="Chen J."/>
        </authorList>
    </citation>
    <scope>NUCLEOTIDE SEQUENCE [LARGE SCALE GENOMIC DNA]</scope>
    <source>
        <strain evidence="2 3">WSH-002</strain>
    </source>
</reference>
<evidence type="ECO:0000256" key="1">
    <source>
        <dbReference type="SAM" id="Phobius"/>
    </source>
</evidence>
<protein>
    <submittedName>
        <fullName evidence="2">Uncharacterized protein</fullName>
    </submittedName>
</protein>
<keyword evidence="1" id="KW-0812">Transmembrane</keyword>
<dbReference type="EMBL" id="CP003017">
    <property type="protein sequence ID" value="AEN91292.1"/>
    <property type="molecule type" value="Genomic_DNA"/>
</dbReference>
<dbReference type="KEGG" id="bmh:BMWSH_4414"/>
<keyword evidence="1" id="KW-1133">Transmembrane helix</keyword>
<sequence length="38" mass="4618">MKKHWRLVLFIKITLFFINALLLLIVEDDGEKQMKDKE</sequence>
<gene>
    <name evidence="2" type="ORF">BMWSH_4414</name>
</gene>
<proteinExistence type="predicted"/>